<feature type="region of interest" description="Disordered" evidence="1">
    <location>
        <begin position="343"/>
        <end position="368"/>
    </location>
</feature>
<dbReference type="Proteomes" id="UP000632766">
    <property type="component" value="Unassembled WGS sequence"/>
</dbReference>
<feature type="compositionally biased region" description="Polar residues" evidence="1">
    <location>
        <begin position="98"/>
        <end position="111"/>
    </location>
</feature>
<proteinExistence type="predicted"/>
<evidence type="ECO:0000313" key="3">
    <source>
        <dbReference type="Proteomes" id="UP000632766"/>
    </source>
</evidence>
<accession>A0A8J7HUV0</accession>
<name>A0A8J7HUV0_9NOST</name>
<gene>
    <name evidence="2" type="ORF">I8748_16705</name>
</gene>
<dbReference type="RefSeq" id="WP_198125671.1">
    <property type="nucleotide sequence ID" value="NZ_JAECZC010000029.1"/>
</dbReference>
<feature type="region of interest" description="Disordered" evidence="1">
    <location>
        <begin position="170"/>
        <end position="221"/>
    </location>
</feature>
<organism evidence="2 3">
    <name type="scientific">Amazonocrinis nigriterrae CENA67</name>
    <dbReference type="NCBI Taxonomy" id="2794033"/>
    <lineage>
        <taxon>Bacteria</taxon>
        <taxon>Bacillati</taxon>
        <taxon>Cyanobacteriota</taxon>
        <taxon>Cyanophyceae</taxon>
        <taxon>Nostocales</taxon>
        <taxon>Nostocaceae</taxon>
        <taxon>Amazonocrinis</taxon>
        <taxon>Amazonocrinis nigriterrae</taxon>
    </lineage>
</organism>
<protein>
    <submittedName>
        <fullName evidence="2">Uncharacterized protein</fullName>
    </submittedName>
</protein>
<dbReference type="AlphaFoldDB" id="A0A8J7HUV0"/>
<evidence type="ECO:0000313" key="2">
    <source>
        <dbReference type="EMBL" id="MBH8563810.1"/>
    </source>
</evidence>
<keyword evidence="3" id="KW-1185">Reference proteome</keyword>
<dbReference type="EMBL" id="JAECZC010000029">
    <property type="protein sequence ID" value="MBH8563810.1"/>
    <property type="molecule type" value="Genomic_DNA"/>
</dbReference>
<feature type="region of interest" description="Disordered" evidence="1">
    <location>
        <begin position="98"/>
        <end position="132"/>
    </location>
</feature>
<sequence>MPHRHYPPAYLRYLKARLWNLGKPSFWGTAIFLSVVGLVIREYWSNPNVFTQKQNKQVTSIQPEQSSLSAEDKAIAADIDNLPALYDGLKQVSLPTTATNFKNNSQPNKSKSLSEDVISKKQSSSGVKSNPSEGIVNDALVAQQKNLFVSQAEDLLQFGKLDSGSQFSDVNTLNADSQPVGVGQTSSRLGIGSNQTGNSQNRNSISPLQTPINQSTNQTLPSLNSTGLTAPNVVGQTPYNGVSLQTPVTNYLPSQTFSSAPGLNTQPGYIQPSVSNATANLYNNLGSSQILPNQNVSSVTRLNTQTGYIQPIELNQRINFSNYFNKRQPLPSQVELQPLAQPITSTPTNISPYPIQTPSPNVATSTSPVVPDNYGNSIWQQPTQLPQSNFSVPRQIPGQYTGGVQSNGYSY</sequence>
<reference evidence="2 3" key="1">
    <citation type="journal article" date="2021" name="Int. J. Syst. Evol. Microbiol.">
        <title>Amazonocrinis nigriterrae gen. nov., sp. nov., Atlanticothrix silvestris gen. nov., sp. nov. and Dendronalium phyllosphericum gen. nov., sp. nov., nostocacean cyanobacteria from Brazilian environments.</title>
        <authorList>
            <person name="Alvarenga D.O."/>
            <person name="Andreote A.P.D."/>
            <person name="Branco L.H.Z."/>
            <person name="Delbaje E."/>
            <person name="Cruz R.B."/>
            <person name="Varani A.M."/>
            <person name="Fiore M.F."/>
        </authorList>
    </citation>
    <scope>NUCLEOTIDE SEQUENCE [LARGE SCALE GENOMIC DNA]</scope>
    <source>
        <strain evidence="2 3">CENA67</strain>
    </source>
</reference>
<comment type="caution">
    <text evidence="2">The sequence shown here is derived from an EMBL/GenBank/DDBJ whole genome shotgun (WGS) entry which is preliminary data.</text>
</comment>
<evidence type="ECO:0000256" key="1">
    <source>
        <dbReference type="SAM" id="MobiDB-lite"/>
    </source>
</evidence>
<feature type="compositionally biased region" description="Polar residues" evidence="1">
    <location>
        <begin position="120"/>
        <end position="132"/>
    </location>
</feature>